<dbReference type="Proteomes" id="UP000806522">
    <property type="component" value="Unassembled WGS sequence"/>
</dbReference>
<protein>
    <submittedName>
        <fullName evidence="2">Glycosyltransferase</fullName>
    </submittedName>
</protein>
<dbReference type="CDD" id="cd03820">
    <property type="entry name" value="GT4_AmsD-like"/>
    <property type="match status" value="1"/>
</dbReference>
<dbReference type="EMBL" id="SUYC01000007">
    <property type="protein sequence ID" value="MBE6270784.1"/>
    <property type="molecule type" value="Genomic_DNA"/>
</dbReference>
<proteinExistence type="predicted"/>
<evidence type="ECO:0000259" key="1">
    <source>
        <dbReference type="Pfam" id="PF00534"/>
    </source>
</evidence>
<reference evidence="2" key="1">
    <citation type="submission" date="2019-04" db="EMBL/GenBank/DDBJ databases">
        <title>Evolution of Biomass-Degrading Anaerobic Consortia Revealed by Metagenomics.</title>
        <authorList>
            <person name="Peng X."/>
        </authorList>
    </citation>
    <scope>NUCLEOTIDE SEQUENCE</scope>
    <source>
        <strain evidence="2">SIG140</strain>
    </source>
</reference>
<accession>A0A9D5S857</accession>
<gene>
    <name evidence="2" type="ORF">E7101_07520</name>
</gene>
<dbReference type="GO" id="GO:0016757">
    <property type="term" value="F:glycosyltransferase activity"/>
    <property type="evidence" value="ECO:0007669"/>
    <property type="project" value="UniProtKB-KW"/>
</dbReference>
<comment type="caution">
    <text evidence="2">The sequence shown here is derived from an EMBL/GenBank/DDBJ whole genome shotgun (WGS) entry which is preliminary data.</text>
</comment>
<dbReference type="InterPro" id="IPR001296">
    <property type="entry name" value="Glyco_trans_1"/>
</dbReference>
<dbReference type="AlphaFoldDB" id="A0A9D5S857"/>
<evidence type="ECO:0000313" key="2">
    <source>
        <dbReference type="EMBL" id="MBE6270784.1"/>
    </source>
</evidence>
<evidence type="ECO:0000313" key="3">
    <source>
        <dbReference type="Proteomes" id="UP000806522"/>
    </source>
</evidence>
<name>A0A9D5S857_XYLRU</name>
<sequence length="758" mass="88570">MNILYITFHGLDPNNGISKKISYQIKALKKLGHNVCACYMDETNTKKRMVDDICISNYGNGILAKIKKRIEFASIINYIESNQIDYIYIRSNHNANPFTIRLLKKIKSKAIKVVMEIPTFPYDSEHSNWYLKRQLIPDLLFRNQFAKKLDAIVTFSDDDFIFGQRTIKISNGIDFESIRLKTNLNNTSEELNLIGVAEIHNWHGFDRVVKGLATYYVQKRTYIVRFHMVGYFYSIEEENEIRQIIHNYHMEDYVILYGKKHGEELDEIFDKCDFGVGSLGRHRVGIQHIKTLKNREYAARGIPFMYSETDSDFDTKPYVLKMPANESPIDIQQIVDFYRKLAIKPKEIRESIKNLSWENQMKHVLEESFPKKKSDNTIRLAYCIPSLNRASGMERVLTEKVNYLSDQLGYDITIITTDNKGIKPFFPLSKKVKIIQLDVNIDELWRFSIWKRFFYYLIKQNEYHHKLEITLRWLKPDITTSLLRREINFINDIKDGSKKIGEIHFGRYKYRNINIKFLPHIINKGLSFLWMKQLDNKIKKLDRFVVLTNEDASYWKGINNISVIPNPITIHNEEIKLCNTKQVIAVGRYTYQKGFDILIEAWKMVHSKHPEWILNIYGPGDKTFYEQLIINNNLSSSIICHGATNNIIKKYKESSFFVFSSRYEGFGLVLAEAMSVGLPCVSFACPCGPRDIIHDGEDGILCENGNSTMLAEGICKLIENPQLRNEMSKQAKINIQRYNIDNIMILWHQLFTNIISKK</sequence>
<organism evidence="2 3">
    <name type="scientific">Xylanibacter ruminicola</name>
    <name type="common">Prevotella ruminicola</name>
    <dbReference type="NCBI Taxonomy" id="839"/>
    <lineage>
        <taxon>Bacteria</taxon>
        <taxon>Pseudomonadati</taxon>
        <taxon>Bacteroidota</taxon>
        <taxon>Bacteroidia</taxon>
        <taxon>Bacteroidales</taxon>
        <taxon>Prevotellaceae</taxon>
        <taxon>Xylanibacter</taxon>
    </lineage>
</organism>
<dbReference type="Gene3D" id="3.40.50.2000">
    <property type="entry name" value="Glycogen Phosphorylase B"/>
    <property type="match status" value="4"/>
</dbReference>
<dbReference type="PANTHER" id="PTHR12526:SF630">
    <property type="entry name" value="GLYCOSYLTRANSFERASE"/>
    <property type="match status" value="1"/>
</dbReference>
<dbReference type="SUPFAM" id="SSF53756">
    <property type="entry name" value="UDP-Glycosyltransferase/glycogen phosphorylase"/>
    <property type="match status" value="2"/>
</dbReference>
<dbReference type="PANTHER" id="PTHR12526">
    <property type="entry name" value="GLYCOSYLTRANSFERASE"/>
    <property type="match status" value="1"/>
</dbReference>
<feature type="domain" description="Glycosyl transferase family 1" evidence="1">
    <location>
        <begin position="579"/>
        <end position="732"/>
    </location>
</feature>
<dbReference type="Pfam" id="PF00534">
    <property type="entry name" value="Glycos_transf_1"/>
    <property type="match status" value="1"/>
</dbReference>